<dbReference type="Pfam" id="PF00170">
    <property type="entry name" value="bZIP_1"/>
    <property type="match status" value="1"/>
</dbReference>
<accession>A0AAP0WY39</accession>
<feature type="compositionally biased region" description="Basic and acidic residues" evidence="6">
    <location>
        <begin position="11"/>
        <end position="21"/>
    </location>
</feature>
<dbReference type="Gene3D" id="1.20.5.170">
    <property type="match status" value="1"/>
</dbReference>
<dbReference type="AlphaFoldDB" id="A0AAP0WY39"/>
<dbReference type="GO" id="GO:0045893">
    <property type="term" value="P:positive regulation of DNA-templated transcription"/>
    <property type="evidence" value="ECO:0007669"/>
    <property type="project" value="TreeGrafter"/>
</dbReference>
<evidence type="ECO:0000256" key="2">
    <source>
        <dbReference type="ARBA" id="ARBA00023015"/>
    </source>
</evidence>
<proteinExistence type="predicted"/>
<dbReference type="PROSITE" id="PS50217">
    <property type="entry name" value="BZIP"/>
    <property type="match status" value="1"/>
</dbReference>
<evidence type="ECO:0000259" key="7">
    <source>
        <dbReference type="PROSITE" id="PS50217"/>
    </source>
</evidence>
<dbReference type="CDD" id="cd14702">
    <property type="entry name" value="bZIP_plant_GBF1"/>
    <property type="match status" value="1"/>
</dbReference>
<keyword evidence="9" id="KW-1185">Reference proteome</keyword>
<dbReference type="EMBL" id="JBBPBK010000007">
    <property type="protein sequence ID" value="KAK9281246.1"/>
    <property type="molecule type" value="Genomic_DNA"/>
</dbReference>
<dbReference type="InterPro" id="IPR045314">
    <property type="entry name" value="bZIP_plant_GBF1"/>
</dbReference>
<dbReference type="GO" id="GO:0005634">
    <property type="term" value="C:nucleus"/>
    <property type="evidence" value="ECO:0007669"/>
    <property type="project" value="UniProtKB-SubCell"/>
</dbReference>
<dbReference type="PANTHER" id="PTHR45764:SF34">
    <property type="entry name" value="BZIP TRANSCRIPTION FACTOR 53"/>
    <property type="match status" value="1"/>
</dbReference>
<evidence type="ECO:0000313" key="9">
    <source>
        <dbReference type="Proteomes" id="UP001415857"/>
    </source>
</evidence>
<evidence type="ECO:0000256" key="5">
    <source>
        <dbReference type="ARBA" id="ARBA00023242"/>
    </source>
</evidence>
<evidence type="ECO:0000313" key="8">
    <source>
        <dbReference type="EMBL" id="KAK9281246.1"/>
    </source>
</evidence>
<keyword evidence="3" id="KW-0238">DNA-binding</keyword>
<dbReference type="PROSITE" id="PS00036">
    <property type="entry name" value="BZIP_BASIC"/>
    <property type="match status" value="1"/>
</dbReference>
<evidence type="ECO:0000256" key="4">
    <source>
        <dbReference type="ARBA" id="ARBA00023163"/>
    </source>
</evidence>
<feature type="domain" description="BZIP" evidence="7">
    <location>
        <begin position="19"/>
        <end position="70"/>
    </location>
</feature>
<name>A0AAP0WY39_LIQFO</name>
<keyword evidence="2" id="KW-0805">Transcription regulation</keyword>
<dbReference type="FunFam" id="1.20.5.170:FF:000020">
    <property type="entry name" value="BZIP transcription factor"/>
    <property type="match status" value="1"/>
</dbReference>
<dbReference type="SMART" id="SM00338">
    <property type="entry name" value="BRLZ"/>
    <property type="match status" value="1"/>
</dbReference>
<keyword evidence="5" id="KW-0539">Nucleus</keyword>
<sequence length="142" mass="16212">MQQQASSGSDGDPRYAGIDERKRKRMLSNRESAKRSRMRKQKHLDDMLGEATQFKNANSQIMQRINATTQLYVEAASENNILRAQVMELTDRLRSLNEVLLIAEEVSGLAMDIPFIPDTLLEPWQLPCPVQPVMASPNMFQY</sequence>
<dbReference type="GO" id="GO:0046982">
    <property type="term" value="F:protein heterodimerization activity"/>
    <property type="evidence" value="ECO:0007669"/>
    <property type="project" value="UniProtKB-ARBA"/>
</dbReference>
<dbReference type="PANTHER" id="PTHR45764">
    <property type="entry name" value="BZIP TRANSCRIPTION FACTOR 44"/>
    <property type="match status" value="1"/>
</dbReference>
<evidence type="ECO:0000256" key="6">
    <source>
        <dbReference type="SAM" id="MobiDB-lite"/>
    </source>
</evidence>
<comment type="caution">
    <text evidence="8">The sequence shown here is derived from an EMBL/GenBank/DDBJ whole genome shotgun (WGS) entry which is preliminary data.</text>
</comment>
<protein>
    <recommendedName>
        <fullName evidence="7">BZIP domain-containing protein</fullName>
    </recommendedName>
</protein>
<evidence type="ECO:0000256" key="3">
    <source>
        <dbReference type="ARBA" id="ARBA00023125"/>
    </source>
</evidence>
<feature type="region of interest" description="Disordered" evidence="6">
    <location>
        <begin position="1"/>
        <end position="42"/>
    </location>
</feature>
<dbReference type="Proteomes" id="UP001415857">
    <property type="component" value="Unassembled WGS sequence"/>
</dbReference>
<dbReference type="GO" id="GO:0003700">
    <property type="term" value="F:DNA-binding transcription factor activity"/>
    <property type="evidence" value="ECO:0007669"/>
    <property type="project" value="InterPro"/>
</dbReference>
<dbReference type="GO" id="GO:0000976">
    <property type="term" value="F:transcription cis-regulatory region binding"/>
    <property type="evidence" value="ECO:0007669"/>
    <property type="project" value="TreeGrafter"/>
</dbReference>
<dbReference type="SUPFAM" id="SSF57959">
    <property type="entry name" value="Leucine zipper domain"/>
    <property type="match status" value="1"/>
</dbReference>
<organism evidence="8 9">
    <name type="scientific">Liquidambar formosana</name>
    <name type="common">Formosan gum</name>
    <dbReference type="NCBI Taxonomy" id="63359"/>
    <lineage>
        <taxon>Eukaryota</taxon>
        <taxon>Viridiplantae</taxon>
        <taxon>Streptophyta</taxon>
        <taxon>Embryophyta</taxon>
        <taxon>Tracheophyta</taxon>
        <taxon>Spermatophyta</taxon>
        <taxon>Magnoliopsida</taxon>
        <taxon>eudicotyledons</taxon>
        <taxon>Gunneridae</taxon>
        <taxon>Pentapetalae</taxon>
        <taxon>Saxifragales</taxon>
        <taxon>Altingiaceae</taxon>
        <taxon>Liquidambar</taxon>
    </lineage>
</organism>
<dbReference type="InterPro" id="IPR004827">
    <property type="entry name" value="bZIP"/>
</dbReference>
<evidence type="ECO:0000256" key="1">
    <source>
        <dbReference type="ARBA" id="ARBA00004123"/>
    </source>
</evidence>
<reference evidence="8 9" key="1">
    <citation type="journal article" date="2024" name="Plant J.">
        <title>Genome sequences and population genomics reveal climatic adaptation and genomic divergence between two closely related sweetgum species.</title>
        <authorList>
            <person name="Xu W.Q."/>
            <person name="Ren C.Q."/>
            <person name="Zhang X.Y."/>
            <person name="Comes H.P."/>
            <person name="Liu X.H."/>
            <person name="Li Y.G."/>
            <person name="Kettle C.J."/>
            <person name="Jalonen R."/>
            <person name="Gaisberger H."/>
            <person name="Ma Y.Z."/>
            <person name="Qiu Y.X."/>
        </authorList>
    </citation>
    <scope>NUCLEOTIDE SEQUENCE [LARGE SCALE GENOMIC DNA]</scope>
    <source>
        <strain evidence="8">Hangzhou</strain>
    </source>
</reference>
<comment type="subcellular location">
    <subcellularLocation>
        <location evidence="1">Nucleus</location>
    </subcellularLocation>
</comment>
<gene>
    <name evidence="8" type="ORF">L1049_004142</name>
</gene>
<keyword evidence="4" id="KW-0804">Transcription</keyword>
<dbReference type="InterPro" id="IPR046347">
    <property type="entry name" value="bZIP_sf"/>
</dbReference>